<dbReference type="AlphaFoldDB" id="A0A6G7J665"/>
<reference evidence="8 9" key="1">
    <citation type="submission" date="2020-02" db="EMBL/GenBank/DDBJ databases">
        <title>Complete genome of Muricauda sp. 501str8.</title>
        <authorList>
            <person name="Dong B."/>
            <person name="Zhu S."/>
            <person name="Yang J."/>
            <person name="Chen J."/>
        </authorList>
    </citation>
    <scope>NUCLEOTIDE SEQUENCE [LARGE SCALE GENOMIC DNA]</scope>
    <source>
        <strain evidence="8 9">501str8</strain>
    </source>
</reference>
<dbReference type="Pfam" id="PF07980">
    <property type="entry name" value="SusD_RagB"/>
    <property type="match status" value="1"/>
</dbReference>
<comment type="similarity">
    <text evidence="2">Belongs to the SusD family.</text>
</comment>
<evidence type="ECO:0000256" key="4">
    <source>
        <dbReference type="ARBA" id="ARBA00023136"/>
    </source>
</evidence>
<dbReference type="KEGG" id="mut:GVT53_17100"/>
<evidence type="ECO:0000313" key="8">
    <source>
        <dbReference type="EMBL" id="QII46325.1"/>
    </source>
</evidence>
<dbReference type="InterPro" id="IPR033985">
    <property type="entry name" value="SusD-like_N"/>
</dbReference>
<dbReference type="RefSeq" id="WP_166249701.1">
    <property type="nucleotide sequence ID" value="NZ_CP049616.1"/>
</dbReference>
<evidence type="ECO:0000313" key="9">
    <source>
        <dbReference type="Proteomes" id="UP000502928"/>
    </source>
</evidence>
<evidence type="ECO:0000256" key="5">
    <source>
        <dbReference type="ARBA" id="ARBA00023237"/>
    </source>
</evidence>
<dbReference type="GO" id="GO:0009279">
    <property type="term" value="C:cell outer membrane"/>
    <property type="evidence" value="ECO:0007669"/>
    <property type="project" value="UniProtKB-SubCell"/>
</dbReference>
<dbReference type="Proteomes" id="UP000502928">
    <property type="component" value="Chromosome"/>
</dbReference>
<dbReference type="Gene3D" id="1.25.40.390">
    <property type="match status" value="1"/>
</dbReference>
<feature type="domain" description="RagB/SusD" evidence="6">
    <location>
        <begin position="315"/>
        <end position="465"/>
    </location>
</feature>
<evidence type="ECO:0000256" key="3">
    <source>
        <dbReference type="ARBA" id="ARBA00022729"/>
    </source>
</evidence>
<dbReference type="SUPFAM" id="SSF48452">
    <property type="entry name" value="TPR-like"/>
    <property type="match status" value="1"/>
</dbReference>
<evidence type="ECO:0000256" key="1">
    <source>
        <dbReference type="ARBA" id="ARBA00004442"/>
    </source>
</evidence>
<accession>A0A6G7J665</accession>
<dbReference type="CDD" id="cd08977">
    <property type="entry name" value="SusD"/>
    <property type="match status" value="1"/>
</dbReference>
<feature type="domain" description="SusD-like N-terminal" evidence="7">
    <location>
        <begin position="105"/>
        <end position="243"/>
    </location>
</feature>
<keyword evidence="5" id="KW-0998">Cell outer membrane</keyword>
<organism evidence="8 9">
    <name type="scientific">Flagellimonas oceani</name>
    <dbReference type="NCBI Taxonomy" id="2698672"/>
    <lineage>
        <taxon>Bacteria</taxon>
        <taxon>Pseudomonadati</taxon>
        <taxon>Bacteroidota</taxon>
        <taxon>Flavobacteriia</taxon>
        <taxon>Flavobacteriales</taxon>
        <taxon>Flavobacteriaceae</taxon>
        <taxon>Flagellimonas</taxon>
    </lineage>
</organism>
<protein>
    <submittedName>
        <fullName evidence="8">RagB/SusD family nutrient uptake outer membrane protein</fullName>
    </submittedName>
</protein>
<keyword evidence="9" id="KW-1185">Reference proteome</keyword>
<gene>
    <name evidence="8" type="ORF">GVT53_17100</name>
</gene>
<dbReference type="InterPro" id="IPR011990">
    <property type="entry name" value="TPR-like_helical_dom_sf"/>
</dbReference>
<evidence type="ECO:0000256" key="2">
    <source>
        <dbReference type="ARBA" id="ARBA00006275"/>
    </source>
</evidence>
<keyword evidence="3" id="KW-0732">Signal</keyword>
<comment type="subcellular location">
    <subcellularLocation>
        <location evidence="1">Cell outer membrane</location>
    </subcellularLocation>
</comment>
<dbReference type="Pfam" id="PF14322">
    <property type="entry name" value="SusD-like_3"/>
    <property type="match status" value="1"/>
</dbReference>
<name>A0A6G7J665_9FLAO</name>
<dbReference type="InterPro" id="IPR012944">
    <property type="entry name" value="SusD_RagB_dom"/>
</dbReference>
<sequence length="476" mass="53285">MIQRINKIRSAGDHGLPALIKQLNLQILPLLMSLGMVGCTDFVEVEPPKDTLVAETVFDEASTVRSAMANLFFGMREQGMVSGSFGLTTALGIYADELDYYGFEVQNTEFYQHNLLAGNELVRQWWANGYELIYGANDIIRGVEESQSLSEEEKALFTGQALIVRSYIHSLLAQLFGDVPYITTVDYQANNTVSRSPEAEVFEAIITDLERSVALLEGMENPSSERTIPDQYATKALLARMYLYVGDWANAEAMASELIGAFDLEDDLERVFLKDSGETIWQLKPGEAPRNTQEANRLIIQAVPGQTYALTESFMDSFEEGDLREAFWTESISNADNTLTLFYAHKYKADFSQTESMEYSIVLRLAEQYLIRAEARALLGNLSGAASDLNTLRNRAGLPDIPIGTQGELSEAVLQERRMELFTERGHRWFDLKRFGEASAVLEGIKPGWQDTDLLLPVPETEMEINPNLLPQNAGY</sequence>
<dbReference type="EMBL" id="CP049616">
    <property type="protein sequence ID" value="QII46325.1"/>
    <property type="molecule type" value="Genomic_DNA"/>
</dbReference>
<keyword evidence="4" id="KW-0472">Membrane</keyword>
<evidence type="ECO:0000259" key="7">
    <source>
        <dbReference type="Pfam" id="PF14322"/>
    </source>
</evidence>
<proteinExistence type="inferred from homology"/>
<evidence type="ECO:0000259" key="6">
    <source>
        <dbReference type="Pfam" id="PF07980"/>
    </source>
</evidence>